<evidence type="ECO:0000259" key="11">
    <source>
        <dbReference type="PROSITE" id="PS50262"/>
    </source>
</evidence>
<feature type="transmembrane region" description="Helical" evidence="10">
    <location>
        <begin position="141"/>
        <end position="161"/>
    </location>
</feature>
<evidence type="ECO:0000256" key="6">
    <source>
        <dbReference type="ARBA" id="ARBA00023170"/>
    </source>
</evidence>
<evidence type="ECO:0000256" key="3">
    <source>
        <dbReference type="ARBA" id="ARBA00022989"/>
    </source>
</evidence>
<dbReference type="GO" id="GO:0004930">
    <property type="term" value="F:G protein-coupled receptor activity"/>
    <property type="evidence" value="ECO:0007669"/>
    <property type="project" value="UniProtKB-KW"/>
</dbReference>
<keyword evidence="5 10" id="KW-0472">Membrane</keyword>
<comment type="subcellular location">
    <subcellularLocation>
        <location evidence="1">Membrane</location>
        <topology evidence="1">Multi-pass membrane protein</topology>
    </subcellularLocation>
</comment>
<dbReference type="SUPFAM" id="SSF81321">
    <property type="entry name" value="Family A G protein-coupled receptor-like"/>
    <property type="match status" value="1"/>
</dbReference>
<keyword evidence="4 9" id="KW-0297">G-protein coupled receptor</keyword>
<dbReference type="InterPro" id="IPR017452">
    <property type="entry name" value="GPCR_Rhodpsn_7TM"/>
</dbReference>
<name>A0ABD0W042_UMBPY</name>
<feature type="domain" description="G-protein coupled receptors family 1 profile" evidence="11">
    <location>
        <begin position="41"/>
        <end position="178"/>
    </location>
</feature>
<comment type="caution">
    <text evidence="12">The sequence shown here is derived from an EMBL/GenBank/DDBJ whole genome shotgun (WGS) entry which is preliminary data.</text>
</comment>
<dbReference type="AlphaFoldDB" id="A0ABD0W042"/>
<evidence type="ECO:0000256" key="5">
    <source>
        <dbReference type="ARBA" id="ARBA00023136"/>
    </source>
</evidence>
<dbReference type="Gene3D" id="1.20.1070.10">
    <property type="entry name" value="Rhodopsin 7-helix transmembrane proteins"/>
    <property type="match status" value="1"/>
</dbReference>
<evidence type="ECO:0000256" key="10">
    <source>
        <dbReference type="SAM" id="Phobius"/>
    </source>
</evidence>
<evidence type="ECO:0000256" key="7">
    <source>
        <dbReference type="ARBA" id="ARBA00023180"/>
    </source>
</evidence>
<keyword evidence="2 9" id="KW-0812">Transmembrane</keyword>
<feature type="transmembrane region" description="Helical" evidence="10">
    <location>
        <begin position="99"/>
        <end position="120"/>
    </location>
</feature>
<accession>A0ABD0W042</accession>
<dbReference type="Proteomes" id="UP001557470">
    <property type="component" value="Unassembled WGS sequence"/>
</dbReference>
<keyword evidence="6 9" id="KW-0675">Receptor</keyword>
<evidence type="ECO:0000313" key="12">
    <source>
        <dbReference type="EMBL" id="KAL0964089.1"/>
    </source>
</evidence>
<dbReference type="PRINTS" id="PR01157">
    <property type="entry name" value="P2YPURNOCPTR"/>
</dbReference>
<dbReference type="PROSITE" id="PS00237">
    <property type="entry name" value="G_PROTEIN_RECEP_F1_1"/>
    <property type="match status" value="1"/>
</dbReference>
<dbReference type="Pfam" id="PF00001">
    <property type="entry name" value="7tm_1"/>
    <property type="match status" value="1"/>
</dbReference>
<dbReference type="EMBL" id="JAGEUA010000010">
    <property type="protein sequence ID" value="KAL0964089.1"/>
    <property type="molecule type" value="Genomic_DNA"/>
</dbReference>
<gene>
    <name evidence="12" type="ORF">UPYG_G00318410</name>
</gene>
<evidence type="ECO:0000313" key="13">
    <source>
        <dbReference type="Proteomes" id="UP001557470"/>
    </source>
</evidence>
<comment type="similarity">
    <text evidence="9">Belongs to the G-protein coupled receptor 1 family.</text>
</comment>
<keyword evidence="13" id="KW-1185">Reference proteome</keyword>
<feature type="transmembrane region" description="Helical" evidence="10">
    <location>
        <begin position="60"/>
        <end position="79"/>
    </location>
</feature>
<reference evidence="12 13" key="1">
    <citation type="submission" date="2024-06" db="EMBL/GenBank/DDBJ databases">
        <authorList>
            <person name="Pan Q."/>
            <person name="Wen M."/>
            <person name="Jouanno E."/>
            <person name="Zahm M."/>
            <person name="Klopp C."/>
            <person name="Cabau C."/>
            <person name="Louis A."/>
            <person name="Berthelot C."/>
            <person name="Parey E."/>
            <person name="Roest Crollius H."/>
            <person name="Montfort J."/>
            <person name="Robinson-Rechavi M."/>
            <person name="Bouchez O."/>
            <person name="Lampietro C."/>
            <person name="Lopez Roques C."/>
            <person name="Donnadieu C."/>
            <person name="Postlethwait J."/>
            <person name="Bobe J."/>
            <person name="Verreycken H."/>
            <person name="Guiguen Y."/>
        </authorList>
    </citation>
    <scope>NUCLEOTIDE SEQUENCE [LARGE SCALE GENOMIC DNA]</scope>
    <source>
        <strain evidence="12">Up_M1</strain>
        <tissue evidence="12">Testis</tissue>
    </source>
</reference>
<dbReference type="PANTHER" id="PTHR24232">
    <property type="entry name" value="G-PROTEIN COUPLED RECEPTOR"/>
    <property type="match status" value="1"/>
</dbReference>
<proteinExistence type="inferred from homology"/>
<dbReference type="InterPro" id="IPR000276">
    <property type="entry name" value="GPCR_Rhodpsn"/>
</dbReference>
<keyword evidence="7" id="KW-0325">Glycoprotein</keyword>
<dbReference type="PANTHER" id="PTHR24232:SF25">
    <property type="entry name" value="P2Y PURINOCEPTOR 8"/>
    <property type="match status" value="1"/>
</dbReference>
<evidence type="ECO:0000256" key="9">
    <source>
        <dbReference type="RuleBase" id="RU000688"/>
    </source>
</evidence>
<keyword evidence="3 10" id="KW-1133">Transmembrane helix</keyword>
<dbReference type="PRINTS" id="PR00237">
    <property type="entry name" value="GPCRRHODOPSN"/>
</dbReference>
<evidence type="ECO:0000256" key="2">
    <source>
        <dbReference type="ARBA" id="ARBA00022692"/>
    </source>
</evidence>
<feature type="transmembrane region" description="Helical" evidence="10">
    <location>
        <begin position="29"/>
        <end position="51"/>
    </location>
</feature>
<organism evidence="12 13">
    <name type="scientific">Umbra pygmaea</name>
    <name type="common">Eastern mudminnow</name>
    <dbReference type="NCBI Taxonomy" id="75934"/>
    <lineage>
        <taxon>Eukaryota</taxon>
        <taxon>Metazoa</taxon>
        <taxon>Chordata</taxon>
        <taxon>Craniata</taxon>
        <taxon>Vertebrata</taxon>
        <taxon>Euteleostomi</taxon>
        <taxon>Actinopterygii</taxon>
        <taxon>Neopterygii</taxon>
        <taxon>Teleostei</taxon>
        <taxon>Protacanthopterygii</taxon>
        <taxon>Esociformes</taxon>
        <taxon>Umbridae</taxon>
        <taxon>Umbra</taxon>
    </lineage>
</organism>
<evidence type="ECO:0000256" key="1">
    <source>
        <dbReference type="ARBA" id="ARBA00004141"/>
    </source>
</evidence>
<dbReference type="GO" id="GO:0016020">
    <property type="term" value="C:membrane"/>
    <property type="evidence" value="ECO:0007669"/>
    <property type="project" value="UniProtKB-SubCell"/>
</dbReference>
<protein>
    <recommendedName>
        <fullName evidence="11">G-protein coupled receptors family 1 profile domain-containing protein</fullName>
    </recommendedName>
</protein>
<dbReference type="PROSITE" id="PS50262">
    <property type="entry name" value="G_PROTEIN_RECEP_F1_2"/>
    <property type="match status" value="1"/>
</dbReference>
<evidence type="ECO:0000256" key="4">
    <source>
        <dbReference type="ARBA" id="ARBA00023040"/>
    </source>
</evidence>
<sequence length="178" mass="20411">MASNTSGNPLDNATLALFLNKKASTAISIIYIFVTIFNLTGNGLSMWLLLFRTTPKTPSIIFMINLTLTDLALGLVLPFQIMYQMHGYNWCLGPEMCRLLTIMFFANMYCSILTMTAISVDRYLGICRPMLFRDRRERKSFAVIACVTMWTVVLSVLYPLMTNDLTFYVSRTRDYYLL</sequence>
<keyword evidence="8 9" id="KW-0807">Transducer</keyword>
<evidence type="ECO:0000256" key="8">
    <source>
        <dbReference type="ARBA" id="ARBA00023224"/>
    </source>
</evidence>